<name>A0A7K5Z628_9AVES</name>
<keyword evidence="2" id="KW-0964">Secreted</keyword>
<evidence type="ECO:0000256" key="2">
    <source>
        <dbReference type="ARBA" id="ARBA00022525"/>
    </source>
</evidence>
<dbReference type="SUPFAM" id="SSF57392">
    <property type="entry name" value="Defensin-like"/>
    <property type="match status" value="1"/>
</dbReference>
<evidence type="ECO:0000256" key="1">
    <source>
        <dbReference type="ARBA" id="ARBA00004613"/>
    </source>
</evidence>
<accession>A0A7K5Z628</accession>
<feature type="domain" description="Beta-defensin-like" evidence="7">
    <location>
        <begin position="21"/>
        <end position="56"/>
    </location>
</feature>
<sequence length="57" mass="6313">TQIFPWVFLGFFAAYSQESSDTILCRQQQASCSFVACPAAAKDVGTCRDGKLKCCKW</sequence>
<organism evidence="8 9">
    <name type="scientific">Pterocles burchelli</name>
    <dbReference type="NCBI Taxonomy" id="2585816"/>
    <lineage>
        <taxon>Eukaryota</taxon>
        <taxon>Metazoa</taxon>
        <taxon>Chordata</taxon>
        <taxon>Craniata</taxon>
        <taxon>Vertebrata</taxon>
        <taxon>Euteleostomi</taxon>
        <taxon>Archelosauria</taxon>
        <taxon>Archosauria</taxon>
        <taxon>Dinosauria</taxon>
        <taxon>Saurischia</taxon>
        <taxon>Theropoda</taxon>
        <taxon>Coelurosauria</taxon>
        <taxon>Aves</taxon>
        <taxon>Neognathae</taxon>
        <taxon>Neoaves</taxon>
        <taxon>Columbimorphae</taxon>
        <taxon>Pterocliformes</taxon>
        <taxon>Pteroclidae</taxon>
        <taxon>Pterocles</taxon>
    </lineage>
</organism>
<dbReference type="InterPro" id="IPR001855">
    <property type="entry name" value="Defensin_beta-like"/>
</dbReference>
<keyword evidence="4" id="KW-0211">Defensin</keyword>
<keyword evidence="6" id="KW-1015">Disulfide bond</keyword>
<comment type="caution">
    <text evidence="8">The sequence shown here is derived from an EMBL/GenBank/DDBJ whole genome shotgun (WGS) entry which is preliminary data.</text>
</comment>
<evidence type="ECO:0000313" key="9">
    <source>
        <dbReference type="Proteomes" id="UP000522270"/>
    </source>
</evidence>
<protein>
    <submittedName>
        <fullName evidence="8">GLL9 protein</fullName>
    </submittedName>
</protein>
<dbReference type="OrthoDB" id="9622366at2759"/>
<dbReference type="GO" id="GO:0042742">
    <property type="term" value="P:defense response to bacterium"/>
    <property type="evidence" value="ECO:0007669"/>
    <property type="project" value="UniProtKB-KW"/>
</dbReference>
<dbReference type="GO" id="GO:0005576">
    <property type="term" value="C:extracellular region"/>
    <property type="evidence" value="ECO:0007669"/>
    <property type="project" value="UniProtKB-SubCell"/>
</dbReference>
<dbReference type="EMBL" id="VYZE01002912">
    <property type="protein sequence ID" value="NWU73015.1"/>
    <property type="molecule type" value="Genomic_DNA"/>
</dbReference>
<evidence type="ECO:0000256" key="4">
    <source>
        <dbReference type="ARBA" id="ARBA00022940"/>
    </source>
</evidence>
<evidence type="ECO:0000256" key="3">
    <source>
        <dbReference type="ARBA" id="ARBA00022529"/>
    </source>
</evidence>
<evidence type="ECO:0000256" key="5">
    <source>
        <dbReference type="ARBA" id="ARBA00023022"/>
    </source>
</evidence>
<dbReference type="Proteomes" id="UP000522270">
    <property type="component" value="Unassembled WGS sequence"/>
</dbReference>
<keyword evidence="9" id="KW-1185">Reference proteome</keyword>
<evidence type="ECO:0000259" key="7">
    <source>
        <dbReference type="Pfam" id="PF00711"/>
    </source>
</evidence>
<reference evidence="8 9" key="1">
    <citation type="submission" date="2019-09" db="EMBL/GenBank/DDBJ databases">
        <title>Bird 10,000 Genomes (B10K) Project - Family phase.</title>
        <authorList>
            <person name="Zhang G."/>
        </authorList>
    </citation>
    <scope>NUCLEOTIDE SEQUENCE [LARGE SCALE GENOMIC DNA]</scope>
    <source>
        <strain evidence="8">B10K-DU-027-49</strain>
        <tissue evidence="8">Muscle</tissue>
    </source>
</reference>
<comment type="subcellular location">
    <subcellularLocation>
        <location evidence="1">Secreted</location>
    </subcellularLocation>
</comment>
<keyword evidence="5" id="KW-0044">Antibiotic</keyword>
<dbReference type="AlphaFoldDB" id="A0A7K5Z628"/>
<dbReference type="FunFam" id="3.10.360.10:FF:000001">
    <property type="entry name" value="Beta-defensin 1"/>
    <property type="match status" value="1"/>
</dbReference>
<evidence type="ECO:0000256" key="6">
    <source>
        <dbReference type="ARBA" id="ARBA00023157"/>
    </source>
</evidence>
<proteinExistence type="predicted"/>
<gene>
    <name evidence="8" type="primary">Gal9</name>
    <name evidence="8" type="ORF">PTEBUR_R14837</name>
</gene>
<keyword evidence="3" id="KW-0929">Antimicrobial</keyword>
<evidence type="ECO:0000313" key="8">
    <source>
        <dbReference type="EMBL" id="NWU73015.1"/>
    </source>
</evidence>
<feature type="non-terminal residue" evidence="8">
    <location>
        <position position="57"/>
    </location>
</feature>
<dbReference type="Pfam" id="PF00711">
    <property type="entry name" value="Defensin_beta"/>
    <property type="match status" value="1"/>
</dbReference>
<dbReference type="Gene3D" id="3.10.360.10">
    <property type="entry name" value="Antimicrobial Peptide, Beta-defensin 2, Chain A"/>
    <property type="match status" value="1"/>
</dbReference>
<feature type="non-terminal residue" evidence="8">
    <location>
        <position position="1"/>
    </location>
</feature>